<proteinExistence type="inferred from homology"/>
<evidence type="ECO:0000313" key="6">
    <source>
        <dbReference type="EMBL" id="CAL1295165.1"/>
    </source>
</evidence>
<keyword evidence="7" id="KW-1185">Reference proteome</keyword>
<evidence type="ECO:0000256" key="1">
    <source>
        <dbReference type="ARBA" id="ARBA00004230"/>
    </source>
</evidence>
<dbReference type="AlphaFoldDB" id="A0AAV2BFZ8"/>
<keyword evidence="2" id="KW-0282">Flagellum</keyword>
<evidence type="ECO:0000256" key="5">
    <source>
        <dbReference type="ARBA" id="ARBA00035651"/>
    </source>
</evidence>
<dbReference type="Proteomes" id="UP001497382">
    <property type="component" value="Unassembled WGS sequence"/>
</dbReference>
<gene>
    <name evidence="6" type="ORF">LARSCL_LOCUS19133</name>
</gene>
<dbReference type="PANTHER" id="PTHR14952">
    <property type="entry name" value="ROPPORIN-1-LIKE PROTEIN"/>
    <property type="match status" value="1"/>
</dbReference>
<evidence type="ECO:0000256" key="3">
    <source>
        <dbReference type="ARBA" id="ARBA00023069"/>
    </source>
</evidence>
<reference evidence="6 7" key="1">
    <citation type="submission" date="2024-04" db="EMBL/GenBank/DDBJ databases">
        <authorList>
            <person name="Rising A."/>
            <person name="Reimegard J."/>
            <person name="Sonavane S."/>
            <person name="Akerstrom W."/>
            <person name="Nylinder S."/>
            <person name="Hedman E."/>
            <person name="Kallberg Y."/>
        </authorList>
    </citation>
    <scope>NUCLEOTIDE SEQUENCE [LARGE SCALE GENOMIC DNA]</scope>
</reference>
<dbReference type="SUPFAM" id="SSF47391">
    <property type="entry name" value="Dimerization-anchoring domain of cAMP-dependent PK regulatory subunit"/>
    <property type="match status" value="1"/>
</dbReference>
<comment type="subcellular location">
    <subcellularLocation>
        <location evidence="1">Cell projection</location>
        <location evidence="1">Cilium</location>
        <location evidence="1">Flagellum</location>
    </subcellularLocation>
</comment>
<dbReference type="GO" id="GO:0031514">
    <property type="term" value="C:motile cilium"/>
    <property type="evidence" value="ECO:0007669"/>
    <property type="project" value="UniProtKB-SubCell"/>
</dbReference>
<evidence type="ECO:0000256" key="4">
    <source>
        <dbReference type="ARBA" id="ARBA00023273"/>
    </source>
</evidence>
<comment type="caution">
    <text evidence="6">The sequence shown here is derived from an EMBL/GenBank/DDBJ whole genome shotgun (WGS) entry which is preliminary data.</text>
</comment>
<evidence type="ECO:0000313" key="7">
    <source>
        <dbReference type="Proteomes" id="UP001497382"/>
    </source>
</evidence>
<sequence>MDHIFLDDQITIPEEYPFILKDYAKAAIKTNPADLLEWSISYFTALSKGETPYVRDRLLRKKTGSIFLTTLPTE</sequence>
<dbReference type="EMBL" id="CAXIEN010000364">
    <property type="protein sequence ID" value="CAL1295165.1"/>
    <property type="molecule type" value="Genomic_DNA"/>
</dbReference>
<organism evidence="6 7">
    <name type="scientific">Larinioides sclopetarius</name>
    <dbReference type="NCBI Taxonomy" id="280406"/>
    <lineage>
        <taxon>Eukaryota</taxon>
        <taxon>Metazoa</taxon>
        <taxon>Ecdysozoa</taxon>
        <taxon>Arthropoda</taxon>
        <taxon>Chelicerata</taxon>
        <taxon>Arachnida</taxon>
        <taxon>Araneae</taxon>
        <taxon>Araneomorphae</taxon>
        <taxon>Entelegynae</taxon>
        <taxon>Araneoidea</taxon>
        <taxon>Araneidae</taxon>
        <taxon>Larinioides</taxon>
    </lineage>
</organism>
<evidence type="ECO:0000256" key="2">
    <source>
        <dbReference type="ARBA" id="ARBA00022846"/>
    </source>
</evidence>
<dbReference type="PANTHER" id="PTHR14952:SF9">
    <property type="entry name" value="EF-HAND DOMAIN-CONTAINING PROTEIN"/>
    <property type="match status" value="1"/>
</dbReference>
<comment type="similarity">
    <text evidence="5">Belongs to the ropporin family.</text>
</comment>
<keyword evidence="4" id="KW-0966">Cell projection</keyword>
<protein>
    <recommendedName>
        <fullName evidence="8">RIIa domain-containing protein</fullName>
    </recommendedName>
</protein>
<evidence type="ECO:0008006" key="8">
    <source>
        <dbReference type="Google" id="ProtNLM"/>
    </source>
</evidence>
<feature type="non-terminal residue" evidence="6">
    <location>
        <position position="74"/>
    </location>
</feature>
<dbReference type="Gene3D" id="1.20.890.10">
    <property type="entry name" value="cAMP-dependent protein kinase regulatory subunit, dimerization-anchoring domain"/>
    <property type="match status" value="1"/>
</dbReference>
<name>A0AAV2BFZ8_9ARAC</name>
<keyword evidence="3" id="KW-0969">Cilium</keyword>
<accession>A0AAV2BFZ8</accession>